<dbReference type="UniPathway" id="UPA00113">
    <property type="reaction ID" value="UER00528"/>
</dbReference>
<dbReference type="Gene3D" id="3.60.20.10">
    <property type="entry name" value="Glutamine Phosphoribosylpyrophosphate, subunit 1, domain 1"/>
    <property type="match status" value="2"/>
</dbReference>
<dbReference type="AlphaFoldDB" id="A0A833RNN5"/>
<evidence type="ECO:0000256" key="2">
    <source>
        <dbReference type="ARBA" id="ARBA00004775"/>
    </source>
</evidence>
<dbReference type="GO" id="GO:0006487">
    <property type="term" value="P:protein N-linked glycosylation"/>
    <property type="evidence" value="ECO:0007669"/>
    <property type="project" value="TreeGrafter"/>
</dbReference>
<dbReference type="Gene3D" id="3.40.50.10490">
    <property type="entry name" value="Glucose-6-phosphate isomerase like protein, domain 1"/>
    <property type="match status" value="2"/>
</dbReference>
<dbReference type="GO" id="GO:0004360">
    <property type="term" value="F:glutamine-fructose-6-phosphate transaminase (isomerizing) activity"/>
    <property type="evidence" value="ECO:0007669"/>
    <property type="project" value="UniProtKB-EC"/>
</dbReference>
<dbReference type="PROSITE" id="PS00678">
    <property type="entry name" value="WD_REPEATS_1"/>
    <property type="match status" value="1"/>
</dbReference>
<evidence type="ECO:0000256" key="9">
    <source>
        <dbReference type="PROSITE-ProRule" id="PRU00221"/>
    </source>
</evidence>
<keyword evidence="4 9" id="KW-0853">WD repeat</keyword>
<dbReference type="Pfam" id="PF16300">
    <property type="entry name" value="WD40_4"/>
    <property type="match status" value="1"/>
</dbReference>
<dbReference type="InterPro" id="IPR036322">
    <property type="entry name" value="WD40_repeat_dom_sf"/>
</dbReference>
<dbReference type="NCBIfam" id="TIGR01135">
    <property type="entry name" value="glmS"/>
    <property type="match status" value="1"/>
</dbReference>
<evidence type="ECO:0000256" key="8">
    <source>
        <dbReference type="ARBA" id="ARBA00022962"/>
    </source>
</evidence>
<dbReference type="InterPro" id="IPR015943">
    <property type="entry name" value="WD40/YVTN_repeat-like_dom_sf"/>
</dbReference>
<dbReference type="InterPro" id="IPR001680">
    <property type="entry name" value="WD40_rpt"/>
</dbReference>
<dbReference type="GO" id="GO:0097367">
    <property type="term" value="F:carbohydrate derivative binding"/>
    <property type="evidence" value="ECO:0007669"/>
    <property type="project" value="InterPro"/>
</dbReference>
<feature type="repeat" description="WD" evidence="9">
    <location>
        <begin position="94"/>
        <end position="136"/>
    </location>
</feature>
<dbReference type="PANTHER" id="PTHR10937">
    <property type="entry name" value="GLUCOSAMINE--FRUCTOSE-6-PHOSPHATE AMINOTRANSFERASE, ISOMERIZING"/>
    <property type="match status" value="1"/>
</dbReference>
<evidence type="ECO:0000256" key="3">
    <source>
        <dbReference type="ARBA" id="ARBA00012916"/>
    </source>
</evidence>
<gene>
    <name evidence="12" type="ORF">E2986_14166</name>
</gene>
<dbReference type="Pfam" id="PF08953">
    <property type="entry name" value="DUF1899"/>
    <property type="match status" value="1"/>
</dbReference>
<comment type="caution">
    <text evidence="12">The sequence shown here is derived from an EMBL/GenBank/DDBJ whole genome shotgun (WGS) entry which is preliminary data.</text>
</comment>
<dbReference type="InterPro" id="IPR005855">
    <property type="entry name" value="GFAT"/>
</dbReference>
<organism evidence="12 13">
    <name type="scientific">Frieseomelitta varia</name>
    <dbReference type="NCBI Taxonomy" id="561572"/>
    <lineage>
        <taxon>Eukaryota</taxon>
        <taxon>Metazoa</taxon>
        <taxon>Ecdysozoa</taxon>
        <taxon>Arthropoda</taxon>
        <taxon>Hexapoda</taxon>
        <taxon>Insecta</taxon>
        <taxon>Pterygota</taxon>
        <taxon>Neoptera</taxon>
        <taxon>Endopterygota</taxon>
        <taxon>Hymenoptera</taxon>
        <taxon>Apocrita</taxon>
        <taxon>Aculeata</taxon>
        <taxon>Apoidea</taxon>
        <taxon>Anthophila</taxon>
        <taxon>Apidae</taxon>
        <taxon>Frieseomelitta</taxon>
    </lineage>
</organism>
<evidence type="ECO:0000256" key="5">
    <source>
        <dbReference type="ARBA" id="ARBA00022576"/>
    </source>
</evidence>
<dbReference type="SMART" id="SM00320">
    <property type="entry name" value="WD40"/>
    <property type="match status" value="2"/>
</dbReference>
<dbReference type="PANTHER" id="PTHR10937:SF0">
    <property type="entry name" value="GLUTAMINE--FRUCTOSE-6-PHOSPHATE TRANSAMINASE (ISOMERIZING)"/>
    <property type="match status" value="1"/>
</dbReference>
<keyword evidence="6" id="KW-0808">Transferase</keyword>
<evidence type="ECO:0000256" key="6">
    <source>
        <dbReference type="ARBA" id="ARBA00022679"/>
    </source>
</evidence>
<dbReference type="GO" id="GO:0006048">
    <property type="term" value="P:UDP-N-acetylglucosamine biosynthetic process"/>
    <property type="evidence" value="ECO:0007669"/>
    <property type="project" value="UniProtKB-UniPathway"/>
</dbReference>
<comment type="catalytic activity">
    <reaction evidence="1">
        <text>D-fructose 6-phosphate + L-glutamine = D-glucosamine 6-phosphate + L-glutamate</text>
        <dbReference type="Rhea" id="RHEA:13237"/>
        <dbReference type="ChEBI" id="CHEBI:29985"/>
        <dbReference type="ChEBI" id="CHEBI:58359"/>
        <dbReference type="ChEBI" id="CHEBI:58725"/>
        <dbReference type="ChEBI" id="CHEBI:61527"/>
        <dbReference type="EC" id="2.6.1.16"/>
    </reaction>
</comment>
<dbReference type="Pfam" id="PF13537">
    <property type="entry name" value="GATase_7"/>
    <property type="match status" value="1"/>
</dbReference>
<keyword evidence="13" id="KW-1185">Reference proteome</keyword>
<dbReference type="FunFam" id="3.40.50.10490:FF:000001">
    <property type="entry name" value="Glutamine--fructose-6-phosphate aminotransferase [isomerizing]"/>
    <property type="match status" value="1"/>
</dbReference>
<accession>A0A833RNN5</accession>
<dbReference type="SUPFAM" id="SSF53697">
    <property type="entry name" value="SIS domain"/>
    <property type="match status" value="1"/>
</dbReference>
<dbReference type="PROSITE" id="PS51278">
    <property type="entry name" value="GATASE_TYPE_2"/>
    <property type="match status" value="1"/>
</dbReference>
<dbReference type="InterPro" id="IPR035490">
    <property type="entry name" value="GlmS/FrlB_SIS"/>
</dbReference>
<dbReference type="Gene3D" id="2.130.10.10">
    <property type="entry name" value="YVTN repeat-like/Quinoprotein amine dehydrogenase"/>
    <property type="match status" value="1"/>
</dbReference>
<dbReference type="InterPro" id="IPR015048">
    <property type="entry name" value="DUF1899"/>
</dbReference>
<dbReference type="Proteomes" id="UP000655588">
    <property type="component" value="Unassembled WGS sequence"/>
</dbReference>
<feature type="repeat" description="WD" evidence="9">
    <location>
        <begin position="137"/>
        <end position="178"/>
    </location>
</feature>
<proteinExistence type="predicted"/>
<dbReference type="PROSITE" id="PS51464">
    <property type="entry name" value="SIS"/>
    <property type="match status" value="2"/>
</dbReference>
<dbReference type="Pfam" id="PF01380">
    <property type="entry name" value="SIS"/>
    <property type="match status" value="2"/>
</dbReference>
<feature type="domain" description="SIS" evidence="11">
    <location>
        <begin position="957"/>
        <end position="1098"/>
    </location>
</feature>
<dbReference type="EMBL" id="WNWW01000923">
    <property type="protein sequence ID" value="KAF3420752.1"/>
    <property type="molecule type" value="Genomic_DNA"/>
</dbReference>
<dbReference type="InterPro" id="IPR001347">
    <property type="entry name" value="SIS_dom"/>
</dbReference>
<dbReference type="InterPro" id="IPR029055">
    <property type="entry name" value="Ntn_hydrolases_N"/>
</dbReference>
<dbReference type="PROSITE" id="PS50082">
    <property type="entry name" value="WD_REPEATS_2"/>
    <property type="match status" value="2"/>
</dbReference>
<dbReference type="PROSITE" id="PS50294">
    <property type="entry name" value="WD_REPEATS_REGION"/>
    <property type="match status" value="1"/>
</dbReference>
<keyword evidence="5" id="KW-0032">Aminotransferase</keyword>
<dbReference type="InterPro" id="IPR019775">
    <property type="entry name" value="WD40_repeat_CS"/>
</dbReference>
<dbReference type="SMART" id="SM01166">
    <property type="entry name" value="DUF1899"/>
    <property type="match status" value="1"/>
</dbReference>
<sequence>MTNDKQSWFRGVRSSKFRHVYGVPAKREKCYDNIKITKNAHDSQFCAVNPKFLAVVTEVAGGGAFLVLPLDRIKLWHIPDGGLSRNLTEWLVELQGHKRRVAYIEWHPVAENVLFSAGFDHLVIVWDINKGEAVNVIDRHPDVIYSISLNRDGSLLATTCKDKKLRVFEPRSGIVVSEGICHAGTKASKVVFLGSSGRLLTTGFSRHSDRQYAIWSQHDLNVPLTCETIDSSSGVVFPYYDNDTNMVYLAGKGDGNIRYYEIVNEAPWMHFLSQFISGNPQRGLGVMPKRGVNTAICEVFRFYKLHATRGMCEPISMIVPRKSDQFQEDLYPDTIGTCPALSARDWISGMNSPPILISLKTGGSITTHKPRVYKPPQLPPTTDLNNKKKFAFLSTETVPDYRPIEFHDMSEKSQKTSSNQSTKFQQLQQKFGNVVLQVLENVDIPNNEAELRLAFVRQTDELRLVRRQLANSQLRVKELEEQIRIFAYLNYLTPKSRKEILELLVGGLKRLEYRGYDSAGVALDSADGKDISIIKKQGKVKALEEEIFYRIVTNYKEVKTLLQQRGYSFESETDTEVIAKLIHHLWVQHPAYSFRELVEQVVQQLEGAFALCFKSKYFPAECVATRRGSPLLVGIKTKTRLATDHVPILYGKDHRPHGRTELPVMPRSESTSEFQPLEDKEVEYFFASDASSVIEHTNRVIFLEDDDVAAVKEGALSIHRLRRCMDDPHAREITTLKMEIQEIMKGNYEYFMQKEIFEQPESVVNTMRGRLNFRDNSVTLGGIKDYIPEIKRCRRLMLIGCGTSYHSAIATRQLLEELTELPVMVELASDFLDRNTPVFRDDVCFFISQSGETADTLMALRYCKGRGALIVGITNTVGSSICRESHCGVHINAGPEIGVASTKAYTSQFISLVMFALVMSEDRISLGSRRQEIIEGLKNLDNLIRQVLQLDDKVKELAKSLFQHKSLLIMGRGYNFATCMEGALKVKELTYMHSEGIMAGELKHGPLALVDDSMPVIMIVMRDPVYVKCMNALQQVTARDGKPIVICEEGDEETKMFADRVLEVPKTVDCLQGILTVIPMQLLSFHIAVLRGCNVDCPRNLAKSVTVE</sequence>
<dbReference type="CDD" id="cd05008">
    <property type="entry name" value="SIS_GlmS_GlmD_1"/>
    <property type="match status" value="1"/>
</dbReference>
<protein>
    <recommendedName>
        <fullName evidence="3">glutamine--fructose-6-phosphate transaminase (isomerizing)</fullName>
        <ecNumber evidence="3">2.6.1.16</ecNumber>
    </recommendedName>
</protein>
<dbReference type="EC" id="2.6.1.16" evidence="3"/>
<feature type="domain" description="SIS" evidence="11">
    <location>
        <begin position="786"/>
        <end position="925"/>
    </location>
</feature>
<feature type="domain" description="Glutamine amidotransferase type-2" evidence="10">
    <location>
        <begin position="483"/>
        <end position="714"/>
    </location>
</feature>
<name>A0A833RNN5_9HYME</name>
<dbReference type="InterPro" id="IPR017932">
    <property type="entry name" value="GATase_2_dom"/>
</dbReference>
<keyword evidence="8" id="KW-0315">Glutamine amidotransferase</keyword>
<evidence type="ECO:0000256" key="4">
    <source>
        <dbReference type="ARBA" id="ARBA00022574"/>
    </source>
</evidence>
<dbReference type="SUPFAM" id="SSF50978">
    <property type="entry name" value="WD40 repeat-like"/>
    <property type="match status" value="1"/>
</dbReference>
<dbReference type="SMART" id="SM01167">
    <property type="entry name" value="DUF1900"/>
    <property type="match status" value="1"/>
</dbReference>
<evidence type="ECO:0000256" key="1">
    <source>
        <dbReference type="ARBA" id="ARBA00001031"/>
    </source>
</evidence>
<dbReference type="NCBIfam" id="NF001484">
    <property type="entry name" value="PRK00331.1"/>
    <property type="match status" value="1"/>
</dbReference>
<comment type="pathway">
    <text evidence="2">Nucleotide-sugar biosynthesis; UDP-N-acetyl-alpha-D-glucosamine biosynthesis; alpha-D-glucosamine 6-phosphate from D-fructose 6-phosphate: step 1/1.</text>
</comment>
<dbReference type="InterPro" id="IPR046348">
    <property type="entry name" value="SIS_dom_sf"/>
</dbReference>
<evidence type="ECO:0000313" key="13">
    <source>
        <dbReference type="Proteomes" id="UP000655588"/>
    </source>
</evidence>
<dbReference type="Pfam" id="PF00400">
    <property type="entry name" value="WD40"/>
    <property type="match status" value="2"/>
</dbReference>
<evidence type="ECO:0000259" key="11">
    <source>
        <dbReference type="PROSITE" id="PS51464"/>
    </source>
</evidence>
<keyword evidence="7" id="KW-0677">Repeat</keyword>
<evidence type="ECO:0000259" key="10">
    <source>
        <dbReference type="PROSITE" id="PS51278"/>
    </source>
</evidence>
<evidence type="ECO:0000313" key="12">
    <source>
        <dbReference type="EMBL" id="KAF3420752.1"/>
    </source>
</evidence>
<reference evidence="12" key="1">
    <citation type="submission" date="2019-11" db="EMBL/GenBank/DDBJ databases">
        <title>The nuclear and mitochondrial genomes of Frieseomelitta varia - a highly eusocial stingless bee (Meliponini) with a permanently sterile worker caste.</title>
        <authorList>
            <person name="Freitas F.C.P."/>
            <person name="Lourenco A.P."/>
            <person name="Nunes F.M.F."/>
            <person name="Paschoal A.R."/>
            <person name="Abreu F.C.P."/>
            <person name="Barbin F.O."/>
            <person name="Bataglia L."/>
            <person name="Cardoso-Junior C.A.M."/>
            <person name="Cervoni M.S."/>
            <person name="Silva S.R."/>
            <person name="Dalarmi F."/>
            <person name="Del Lama M.A."/>
            <person name="Depintor T.S."/>
            <person name="Ferreira K.M."/>
            <person name="Goria P.S."/>
            <person name="Jaskot M.C."/>
            <person name="Lago D.C."/>
            <person name="Luna-Lucena D."/>
            <person name="Moda L.M."/>
            <person name="Nascimento L."/>
            <person name="Pedrino M."/>
            <person name="Rabico F.O."/>
            <person name="Sanches F.C."/>
            <person name="Santos D.E."/>
            <person name="Santos C.G."/>
            <person name="Vieira J."/>
            <person name="Lopes T.F."/>
            <person name="Barchuk A.R."/>
            <person name="Hartfelder K."/>
            <person name="Simoes Z.L.P."/>
            <person name="Bitondi M.M.G."/>
            <person name="Pinheiro D.G."/>
        </authorList>
    </citation>
    <scope>NUCLEOTIDE SEQUENCE</scope>
    <source>
        <strain evidence="12">USP_RPSP 00005682</strain>
        <tissue evidence="12">Whole individual</tissue>
    </source>
</reference>
<dbReference type="CDD" id="cd05009">
    <property type="entry name" value="SIS_GlmS_GlmD_2"/>
    <property type="match status" value="1"/>
</dbReference>
<dbReference type="GO" id="GO:0006002">
    <property type="term" value="P:fructose 6-phosphate metabolic process"/>
    <property type="evidence" value="ECO:0007669"/>
    <property type="project" value="TreeGrafter"/>
</dbReference>
<dbReference type="SUPFAM" id="SSF56235">
    <property type="entry name" value="N-terminal nucleophile aminohydrolases (Ntn hydrolases)"/>
    <property type="match status" value="1"/>
</dbReference>
<evidence type="ECO:0000256" key="7">
    <source>
        <dbReference type="ARBA" id="ARBA00022737"/>
    </source>
</evidence>
<dbReference type="InterPro" id="IPR035466">
    <property type="entry name" value="GlmS/AgaS_SIS"/>
</dbReference>